<dbReference type="GO" id="GO:0010181">
    <property type="term" value="F:FMN binding"/>
    <property type="evidence" value="ECO:0007669"/>
    <property type="project" value="InterPro"/>
</dbReference>
<dbReference type="PANTHER" id="PTHR30466">
    <property type="entry name" value="FLAVIN REDUCTASE"/>
    <property type="match status" value="1"/>
</dbReference>
<dbReference type="SUPFAM" id="SSF50475">
    <property type="entry name" value="FMN-binding split barrel"/>
    <property type="match status" value="1"/>
</dbReference>
<dbReference type="SMART" id="SM00903">
    <property type="entry name" value="Flavin_Reduct"/>
    <property type="match status" value="1"/>
</dbReference>
<keyword evidence="4" id="KW-1185">Reference proteome</keyword>
<dbReference type="EC" id="1.-.-.-" evidence="3"/>
<keyword evidence="1 3" id="KW-0560">Oxidoreductase</keyword>
<evidence type="ECO:0000259" key="2">
    <source>
        <dbReference type="SMART" id="SM00903"/>
    </source>
</evidence>
<accession>A0AAW6T813</accession>
<dbReference type="InterPro" id="IPR002563">
    <property type="entry name" value="Flavin_Rdtase-like_dom"/>
</dbReference>
<dbReference type="InterPro" id="IPR050268">
    <property type="entry name" value="NADH-dep_flavin_reductase"/>
</dbReference>
<dbReference type="PANTHER" id="PTHR30466:SF1">
    <property type="entry name" value="FMN REDUCTASE (NADH) RUTF"/>
    <property type="match status" value="1"/>
</dbReference>
<dbReference type="GO" id="GO:0006208">
    <property type="term" value="P:pyrimidine nucleobase catabolic process"/>
    <property type="evidence" value="ECO:0007669"/>
    <property type="project" value="TreeGrafter"/>
</dbReference>
<dbReference type="AlphaFoldDB" id="A0AAW6T813"/>
<name>A0AAW6T813_9MICO</name>
<protein>
    <submittedName>
        <fullName evidence="3">Flavin reductase family protein</fullName>
        <ecNumber evidence="3">1.-.-.-</ecNumber>
    </submittedName>
</protein>
<evidence type="ECO:0000256" key="1">
    <source>
        <dbReference type="ARBA" id="ARBA00023002"/>
    </source>
</evidence>
<dbReference type="Gene3D" id="2.30.110.10">
    <property type="entry name" value="Electron Transport, Fmn-binding Protein, Chain A"/>
    <property type="match status" value="1"/>
</dbReference>
<sequence>MELKEFDLRELRSAFGRFATGVTVVTYEDEGEIRGFTANSFTSVSLDPPLVLVSVGKHARAADRLAGKPFTINVLSDDQIAHAFQFSGKPQLDLMLDWERTAGCAPALVGTAASFRCMPWQVVEAGDHDLHIGRLTAFSADSMRKPLVFLDGQFTPAPVRAA</sequence>
<dbReference type="GO" id="GO:0042602">
    <property type="term" value="F:riboflavin reductase (NADPH) activity"/>
    <property type="evidence" value="ECO:0007669"/>
    <property type="project" value="TreeGrafter"/>
</dbReference>
<evidence type="ECO:0000313" key="3">
    <source>
        <dbReference type="EMBL" id="MDI2099369.1"/>
    </source>
</evidence>
<dbReference type="Pfam" id="PF01613">
    <property type="entry name" value="Flavin_Reduct"/>
    <property type="match status" value="1"/>
</dbReference>
<gene>
    <name evidence="3" type="ORF">QF206_10385</name>
</gene>
<reference evidence="3 4" key="1">
    <citation type="submission" date="2023-04" db="EMBL/GenBank/DDBJ databases">
        <title>Klugiella caeni sp. nov. isolated from the sludge of biochemical tank.</title>
        <authorList>
            <person name="Geng K."/>
        </authorList>
    </citation>
    <scope>NUCLEOTIDE SEQUENCE [LARGE SCALE GENOMIC DNA]</scope>
    <source>
        <strain evidence="3 4">YN-L-19</strain>
    </source>
</reference>
<organism evidence="3 4">
    <name type="scientific">Ruicaihuangia caeni</name>
    <dbReference type="NCBI Taxonomy" id="3042517"/>
    <lineage>
        <taxon>Bacteria</taxon>
        <taxon>Bacillati</taxon>
        <taxon>Actinomycetota</taxon>
        <taxon>Actinomycetes</taxon>
        <taxon>Micrococcales</taxon>
        <taxon>Microbacteriaceae</taxon>
        <taxon>Ruicaihuangia</taxon>
    </lineage>
</organism>
<dbReference type="RefSeq" id="WP_281489156.1">
    <property type="nucleotide sequence ID" value="NZ_JASATX010000004.1"/>
</dbReference>
<dbReference type="EMBL" id="JASATX010000004">
    <property type="protein sequence ID" value="MDI2099369.1"/>
    <property type="molecule type" value="Genomic_DNA"/>
</dbReference>
<feature type="domain" description="Flavin reductase like" evidence="2">
    <location>
        <begin position="15"/>
        <end position="156"/>
    </location>
</feature>
<dbReference type="InterPro" id="IPR012349">
    <property type="entry name" value="Split_barrel_FMN-bd"/>
</dbReference>
<dbReference type="Proteomes" id="UP001321506">
    <property type="component" value="Unassembled WGS sequence"/>
</dbReference>
<comment type="caution">
    <text evidence="3">The sequence shown here is derived from an EMBL/GenBank/DDBJ whole genome shotgun (WGS) entry which is preliminary data.</text>
</comment>
<proteinExistence type="predicted"/>
<evidence type="ECO:0000313" key="4">
    <source>
        <dbReference type="Proteomes" id="UP001321506"/>
    </source>
</evidence>